<dbReference type="Proteomes" id="UP001059617">
    <property type="component" value="Chromosome"/>
</dbReference>
<dbReference type="InterPro" id="IPR016176">
    <property type="entry name" value="Cbl-dep_enz_cat"/>
</dbReference>
<dbReference type="PIRSF" id="PIRSF001495">
    <property type="entry name" value="Met_asp_mut_epsi"/>
    <property type="match status" value="1"/>
</dbReference>
<dbReference type="Pfam" id="PF06368">
    <property type="entry name" value="Met_asp_mut_E"/>
    <property type="match status" value="1"/>
</dbReference>
<dbReference type="EMBL" id="CP073720">
    <property type="protein sequence ID" value="UWP79893.1"/>
    <property type="molecule type" value="Genomic_DNA"/>
</dbReference>
<evidence type="ECO:0000256" key="1">
    <source>
        <dbReference type="ARBA" id="ARBA00022628"/>
    </source>
</evidence>
<gene>
    <name evidence="4" type="ORF">Dfulv_32635</name>
</gene>
<evidence type="ECO:0000313" key="5">
    <source>
        <dbReference type="Proteomes" id="UP001059617"/>
    </source>
</evidence>
<keyword evidence="2" id="KW-0413">Isomerase</keyword>
<reference evidence="4" key="2">
    <citation type="submission" date="2022-09" db="EMBL/GenBank/DDBJ databases">
        <title>Biosynthetic gene clusters of Dactylosporangioum fulvum.</title>
        <authorList>
            <person name="Caradec T."/>
        </authorList>
    </citation>
    <scope>NUCLEOTIDE SEQUENCE</scope>
    <source>
        <strain evidence="4">NRRL B-16292</strain>
    </source>
</reference>
<reference evidence="4" key="1">
    <citation type="submission" date="2021-04" db="EMBL/GenBank/DDBJ databases">
        <authorList>
            <person name="Hartkoorn R.C."/>
            <person name="Beaudoing E."/>
            <person name="Hot D."/>
        </authorList>
    </citation>
    <scope>NUCLEOTIDE SEQUENCE</scope>
    <source>
        <strain evidence="4">NRRL B-16292</strain>
    </source>
</reference>
<accession>A0ABY5VQ44</accession>
<evidence type="ECO:0000313" key="4">
    <source>
        <dbReference type="EMBL" id="UWP79893.1"/>
    </source>
</evidence>
<name>A0ABY5VQ44_9ACTN</name>
<proteinExistence type="predicted"/>
<organism evidence="4 5">
    <name type="scientific">Dactylosporangium fulvum</name>
    <dbReference type="NCBI Taxonomy" id="53359"/>
    <lineage>
        <taxon>Bacteria</taxon>
        <taxon>Bacillati</taxon>
        <taxon>Actinomycetota</taxon>
        <taxon>Actinomycetes</taxon>
        <taxon>Micromonosporales</taxon>
        <taxon>Micromonosporaceae</taxon>
        <taxon>Dactylosporangium</taxon>
    </lineage>
</organism>
<dbReference type="InterPro" id="IPR006396">
    <property type="entry name" value="Glu_mut_E"/>
</dbReference>
<dbReference type="RefSeq" id="WP_259857651.1">
    <property type="nucleotide sequence ID" value="NZ_BAAAST010000001.1"/>
</dbReference>
<protein>
    <submittedName>
        <fullName evidence="4">Methylaspartate mutase</fullName>
    </submittedName>
</protein>
<keyword evidence="3" id="KW-0170">Cobalt</keyword>
<keyword evidence="1" id="KW-0846">Cobalamin</keyword>
<dbReference type="Gene3D" id="3.20.20.240">
    <property type="entry name" value="Methylmalonyl-CoA mutase"/>
    <property type="match status" value="1"/>
</dbReference>
<evidence type="ECO:0000256" key="2">
    <source>
        <dbReference type="ARBA" id="ARBA00023235"/>
    </source>
</evidence>
<keyword evidence="5" id="KW-1185">Reference proteome</keyword>
<dbReference type="InterPro" id="IPR014714">
    <property type="entry name" value="Glu_mut_E_C_dom_sf"/>
</dbReference>
<dbReference type="SUPFAM" id="SSF51703">
    <property type="entry name" value="Cobalamin (vitamin B12)-dependent enzymes"/>
    <property type="match status" value="1"/>
</dbReference>
<sequence>MPDLLEMLELSAEVVTGLPDSAEITARLATHPGRRPVDALRAADLSGRPFVQPRCGVGGHEQMVDLLRGLARTGPGMLSVTIDSYTRLRQFTAAARVLREQPADLNGYPLVAHGWHRARELVDAVDVPLEVRHGSPDARELFAVSVAAGISSFEGGGISYNLPYSKAVPLADSLAAWRRVDAACGRLARDGVLVDRELFGTLTAVLMPPSISLAVALLEARLAIEEGVGCVSIAYPQGGEAHQDIAALRSIRSLGQRYLPAGVEVYPVLHEFMGVFPRRQPEADALILYGGLVARLGRATKVVCKTNQEAYGIPDAAASAHGVRTAALGTSGLLDFVRLDEDRIAEEQHWLEREVAEIVDPVLDRPDLAAGIVDAFAKGQLDVPFSASVHARSAVVPQRDGTGAIRYRDVGHLPLSAATRRHHTRRLAGVRSRPLIDVISADVNYFSDAHAWLASVSADE</sequence>
<dbReference type="Gene3D" id="3.90.970.10">
    <property type="match status" value="1"/>
</dbReference>
<evidence type="ECO:0000256" key="3">
    <source>
        <dbReference type="ARBA" id="ARBA00023285"/>
    </source>
</evidence>